<accession>A0AAJ7WYL3</accession>
<feature type="compositionally biased region" description="Polar residues" evidence="9">
    <location>
        <begin position="545"/>
        <end position="554"/>
    </location>
</feature>
<dbReference type="PANTHER" id="PTHR23506">
    <property type="entry name" value="GH10249P"/>
    <property type="match status" value="1"/>
</dbReference>
<dbReference type="Proteomes" id="UP001318040">
    <property type="component" value="Chromosome 22"/>
</dbReference>
<evidence type="ECO:0000256" key="9">
    <source>
        <dbReference type="SAM" id="MobiDB-lite"/>
    </source>
</evidence>
<feature type="transmembrane region" description="Helical" evidence="10">
    <location>
        <begin position="29"/>
        <end position="52"/>
    </location>
</feature>
<dbReference type="FunFam" id="1.20.1250.20:FF:000109">
    <property type="entry name" value="Putative vesicular acetylcholine transporter"/>
    <property type="match status" value="1"/>
</dbReference>
<dbReference type="PROSITE" id="PS50850">
    <property type="entry name" value="MFS"/>
    <property type="match status" value="1"/>
</dbReference>
<feature type="transmembrane region" description="Helical" evidence="10">
    <location>
        <begin position="368"/>
        <end position="387"/>
    </location>
</feature>
<evidence type="ECO:0000313" key="13">
    <source>
        <dbReference type="RefSeq" id="XP_032814984.1"/>
    </source>
</evidence>
<feature type="transmembrane region" description="Helical" evidence="10">
    <location>
        <begin position="299"/>
        <end position="318"/>
    </location>
</feature>
<dbReference type="PANTHER" id="PTHR23506:SF13">
    <property type="entry name" value="VESICULAR ACETYLCHOLINE TRANSPORTER"/>
    <property type="match status" value="1"/>
</dbReference>
<feature type="compositionally biased region" description="Low complexity" evidence="9">
    <location>
        <begin position="513"/>
        <end position="522"/>
    </location>
</feature>
<dbReference type="Pfam" id="PF07690">
    <property type="entry name" value="MFS_1"/>
    <property type="match status" value="1"/>
</dbReference>
<dbReference type="InterPro" id="IPR050930">
    <property type="entry name" value="MFS_Vesicular_Transporter"/>
</dbReference>
<dbReference type="SUPFAM" id="SSF103473">
    <property type="entry name" value="MFS general substrate transporter"/>
    <property type="match status" value="1"/>
</dbReference>
<dbReference type="GO" id="GO:0030122">
    <property type="term" value="C:AP-2 adaptor complex"/>
    <property type="evidence" value="ECO:0007669"/>
    <property type="project" value="TreeGrafter"/>
</dbReference>
<dbReference type="CDD" id="cd17383">
    <property type="entry name" value="MFS_SLC18A3_VAChT"/>
    <property type="match status" value="1"/>
</dbReference>
<feature type="transmembrane region" description="Helical" evidence="10">
    <location>
        <begin position="255"/>
        <end position="278"/>
    </location>
</feature>
<dbReference type="Gene3D" id="1.20.1250.20">
    <property type="entry name" value="MFS general substrate transporter like domains"/>
    <property type="match status" value="1"/>
</dbReference>
<evidence type="ECO:0000256" key="2">
    <source>
        <dbReference type="ARBA" id="ARBA00006829"/>
    </source>
</evidence>
<feature type="transmembrane region" description="Helical" evidence="10">
    <location>
        <begin position="165"/>
        <end position="184"/>
    </location>
</feature>
<reference evidence="13" key="1">
    <citation type="submission" date="2025-08" db="UniProtKB">
        <authorList>
            <consortium name="RefSeq"/>
        </authorList>
    </citation>
    <scope>IDENTIFICATION</scope>
    <source>
        <tissue evidence="13">Sperm</tissue>
    </source>
</reference>
<dbReference type="GO" id="GO:0030121">
    <property type="term" value="C:AP-1 adaptor complex"/>
    <property type="evidence" value="ECO:0007669"/>
    <property type="project" value="TreeGrafter"/>
</dbReference>
<keyword evidence="12" id="KW-1185">Reference proteome</keyword>
<name>A0AAJ7WYL3_PETMA</name>
<evidence type="ECO:0000259" key="11">
    <source>
        <dbReference type="PROSITE" id="PS50850"/>
    </source>
</evidence>
<dbReference type="InterPro" id="IPR036259">
    <property type="entry name" value="MFS_trans_sf"/>
</dbReference>
<feature type="transmembrane region" description="Helical" evidence="10">
    <location>
        <begin position="338"/>
        <end position="356"/>
    </location>
</feature>
<keyword evidence="3" id="KW-0813">Transport</keyword>
<proteinExistence type="inferred from homology"/>
<dbReference type="KEGG" id="pmrn:116945027"/>
<feature type="transmembrane region" description="Helical" evidence="10">
    <location>
        <begin position="430"/>
        <end position="452"/>
    </location>
</feature>
<feature type="domain" description="Major facilitator superfamily (MFS) profile" evidence="11">
    <location>
        <begin position="30"/>
        <end position="481"/>
    </location>
</feature>
<evidence type="ECO:0000313" key="12">
    <source>
        <dbReference type="Proteomes" id="UP001318040"/>
    </source>
</evidence>
<keyword evidence="8" id="KW-0325">Glycoprotein</keyword>
<evidence type="ECO:0000256" key="5">
    <source>
        <dbReference type="ARBA" id="ARBA00022775"/>
    </source>
</evidence>
<evidence type="ECO:0000256" key="6">
    <source>
        <dbReference type="ARBA" id="ARBA00022989"/>
    </source>
</evidence>
<protein>
    <submittedName>
        <fullName evidence="13">Vesicular acetylcholine transporter</fullName>
    </submittedName>
</protein>
<organism evidence="12 13">
    <name type="scientific">Petromyzon marinus</name>
    <name type="common">Sea lamprey</name>
    <dbReference type="NCBI Taxonomy" id="7757"/>
    <lineage>
        <taxon>Eukaryota</taxon>
        <taxon>Metazoa</taxon>
        <taxon>Chordata</taxon>
        <taxon>Craniata</taxon>
        <taxon>Vertebrata</taxon>
        <taxon>Cyclostomata</taxon>
        <taxon>Hyperoartia</taxon>
        <taxon>Petromyzontiformes</taxon>
        <taxon>Petromyzontidae</taxon>
        <taxon>Petromyzon</taxon>
    </lineage>
</organism>
<feature type="region of interest" description="Disordered" evidence="9">
    <location>
        <begin position="512"/>
        <end position="576"/>
    </location>
</feature>
<dbReference type="RefSeq" id="XP_032814984.1">
    <property type="nucleotide sequence ID" value="XM_032959093.1"/>
</dbReference>
<evidence type="ECO:0000256" key="3">
    <source>
        <dbReference type="ARBA" id="ARBA00022448"/>
    </source>
</evidence>
<feature type="transmembrane region" description="Helical" evidence="10">
    <location>
        <begin position="458"/>
        <end position="479"/>
    </location>
</feature>
<dbReference type="InterPro" id="IPR020846">
    <property type="entry name" value="MFS_dom"/>
</dbReference>
<comment type="subcellular location">
    <subcellularLocation>
        <location evidence="1">Membrane</location>
        <topology evidence="1">Multi-pass membrane protein</topology>
    </subcellularLocation>
</comment>
<sequence length="576" mass="62470">MAWRVATWVRDTAHRGMGGMQNPRRQRGLVLFIVCVALLLDNMLYMVIVPIIPDYVEAMHRDTERAALAQEQRAHRSQHRHEVTTAVATYSEEGEEGVGGVYNFTSGTATTAAALATTVAATAHVADDDADEDIRIGILFASKAIVQLLVNPLTGTFIDRVGYDLPLLIGLSIIFLSTAVFAFGESYATLFAARSLQGLGSAFADTAAIAMIADRFTEEAERSRALGIALAFISFGSLVAPPFGGTLYEFVGKRVPFLVLACVSLFDGLLLMVVAKPFSSRSRENMPQGTPIYRLMMDPYIVVVAGALTMANIPLAFLEPTIASWMKKTMGANEWQRGMTWLPAFFPHVLGVYITVKLAAKYPQLQWFYGGLGLVIIGSSSCLVPACRTFEELIAPLCGICFGIALVDTALLPLLAFLVDVRHASVYGSVYAIADISYSLAYAMGPIVAGQIVHTMGFVQLSLGMGLTNVLYAPMLLLLRHVCALRPSASFTERRALLPEDSCKEAYDSFAMEEQQQQARQPEGGGGEGLSPPRRLVDTEVHLTGQAQTRTLPSPYQAWPESDDSFGFGVATKRSP</sequence>
<evidence type="ECO:0000256" key="7">
    <source>
        <dbReference type="ARBA" id="ARBA00023136"/>
    </source>
</evidence>
<evidence type="ECO:0000256" key="1">
    <source>
        <dbReference type="ARBA" id="ARBA00004141"/>
    </source>
</evidence>
<dbReference type="GO" id="GO:0005277">
    <property type="term" value="F:acetylcholine transmembrane transporter activity"/>
    <property type="evidence" value="ECO:0007669"/>
    <property type="project" value="TreeGrafter"/>
</dbReference>
<feature type="transmembrane region" description="Helical" evidence="10">
    <location>
        <begin position="393"/>
        <end position="418"/>
    </location>
</feature>
<gene>
    <name evidence="13" type="primary">SLC18A3</name>
</gene>
<evidence type="ECO:0000256" key="8">
    <source>
        <dbReference type="ARBA" id="ARBA00023180"/>
    </source>
</evidence>
<evidence type="ECO:0000256" key="10">
    <source>
        <dbReference type="SAM" id="Phobius"/>
    </source>
</evidence>
<feature type="transmembrane region" description="Helical" evidence="10">
    <location>
        <begin position="225"/>
        <end position="243"/>
    </location>
</feature>
<dbReference type="GO" id="GO:0043195">
    <property type="term" value="C:terminal bouton"/>
    <property type="evidence" value="ECO:0007669"/>
    <property type="project" value="TreeGrafter"/>
</dbReference>
<dbReference type="CTD" id="6572"/>
<dbReference type="AlphaFoldDB" id="A0AAJ7WYL3"/>
<keyword evidence="5" id="KW-0532">Neurotransmitter transport</keyword>
<dbReference type="InterPro" id="IPR011701">
    <property type="entry name" value="MFS"/>
</dbReference>
<dbReference type="GO" id="GO:0007268">
    <property type="term" value="P:chemical synaptic transmission"/>
    <property type="evidence" value="ECO:0007669"/>
    <property type="project" value="TreeGrafter"/>
</dbReference>
<comment type="similarity">
    <text evidence="2">Belongs to the major facilitator superfamily. Vesicular transporter family.</text>
</comment>
<keyword evidence="4 10" id="KW-0812">Transmembrane</keyword>
<keyword evidence="7 10" id="KW-0472">Membrane</keyword>
<keyword evidence="6 10" id="KW-1133">Transmembrane helix</keyword>
<evidence type="ECO:0000256" key="4">
    <source>
        <dbReference type="ARBA" id="ARBA00022692"/>
    </source>
</evidence>